<name>A0ABN7EV14_9BURK</name>
<dbReference type="RefSeq" id="WP_006216173.1">
    <property type="nucleotide sequence ID" value="NZ_CADIJS010000001.1"/>
</dbReference>
<dbReference type="Proteomes" id="UP000494116">
    <property type="component" value="Unassembled WGS sequence"/>
</dbReference>
<accession>A0ABN7EV14</accession>
<gene>
    <name evidence="1" type="ORF">LMG1873_01113</name>
</gene>
<organism evidence="1 2">
    <name type="scientific">Achromobacter piechaudii</name>
    <dbReference type="NCBI Taxonomy" id="72556"/>
    <lineage>
        <taxon>Bacteria</taxon>
        <taxon>Pseudomonadati</taxon>
        <taxon>Pseudomonadota</taxon>
        <taxon>Betaproteobacteria</taxon>
        <taxon>Burkholderiales</taxon>
        <taxon>Alcaligenaceae</taxon>
        <taxon>Achromobacter</taxon>
    </lineage>
</organism>
<comment type="caution">
    <text evidence="1">The sequence shown here is derived from an EMBL/GenBank/DDBJ whole genome shotgun (WGS) entry which is preliminary data.</text>
</comment>
<proteinExistence type="predicted"/>
<keyword evidence="2" id="KW-1185">Reference proteome</keyword>
<dbReference type="EMBL" id="CADIJS010000001">
    <property type="protein sequence ID" value="CAB3670971.1"/>
    <property type="molecule type" value="Genomic_DNA"/>
</dbReference>
<sequence>MSNHYFATTHKGHPVTVNLGWDRPLSYFFMVISKPVELRDESQLVDDEDYLYSNLHEREPFEMDLDYYRHVLNHFSISVPESMFKEVEEDMFNDVGNRVVTHQADGTFTESSM</sequence>
<evidence type="ECO:0000313" key="2">
    <source>
        <dbReference type="Proteomes" id="UP000494116"/>
    </source>
</evidence>
<evidence type="ECO:0000313" key="1">
    <source>
        <dbReference type="EMBL" id="CAB3670971.1"/>
    </source>
</evidence>
<protein>
    <submittedName>
        <fullName evidence="1">Uncharacterized protein</fullName>
    </submittedName>
</protein>
<reference evidence="1 2" key="1">
    <citation type="submission" date="2020-04" db="EMBL/GenBank/DDBJ databases">
        <authorList>
            <person name="De Canck E."/>
        </authorList>
    </citation>
    <scope>NUCLEOTIDE SEQUENCE [LARGE SCALE GENOMIC DNA]</scope>
    <source>
        <strain evidence="1 2">LMG 1873</strain>
    </source>
</reference>